<gene>
    <name evidence="1" type="ORF">G6047_09400</name>
</gene>
<dbReference type="AlphaFoldDB" id="A0A972FM82"/>
<dbReference type="SUPFAM" id="SSF55961">
    <property type="entry name" value="Bet v1-like"/>
    <property type="match status" value="1"/>
</dbReference>
<accession>A0A972FM82</accession>
<dbReference type="EMBL" id="JAAMPU010000105">
    <property type="protein sequence ID" value="NMH28247.1"/>
    <property type="molecule type" value="Genomic_DNA"/>
</dbReference>
<keyword evidence="2" id="KW-1185">Reference proteome</keyword>
<evidence type="ECO:0000313" key="1">
    <source>
        <dbReference type="EMBL" id="NMH28247.1"/>
    </source>
</evidence>
<comment type="caution">
    <text evidence="1">The sequence shown here is derived from an EMBL/GenBank/DDBJ whole genome shotgun (WGS) entry which is preliminary data.</text>
</comment>
<proteinExistence type="predicted"/>
<dbReference type="CDD" id="cd07820">
    <property type="entry name" value="SRPBCC_3"/>
    <property type="match status" value="1"/>
</dbReference>
<dbReference type="Proteomes" id="UP000712080">
    <property type="component" value="Unassembled WGS sequence"/>
</dbReference>
<reference evidence="1" key="1">
    <citation type="submission" date="2020-02" db="EMBL/GenBank/DDBJ databases">
        <title>Flavobacterium sp. genome.</title>
        <authorList>
            <person name="Jung H.S."/>
            <person name="Baek J.H."/>
            <person name="Jeon C.O."/>
        </authorList>
    </citation>
    <scope>NUCLEOTIDE SEQUENCE</scope>
    <source>
        <strain evidence="1">SE-s28</strain>
    </source>
</reference>
<organism evidence="1 2">
    <name type="scientific">Flavobacterium silvaticum</name>
    <dbReference type="NCBI Taxonomy" id="1852020"/>
    <lineage>
        <taxon>Bacteria</taxon>
        <taxon>Pseudomonadati</taxon>
        <taxon>Bacteroidota</taxon>
        <taxon>Flavobacteriia</taxon>
        <taxon>Flavobacteriales</taxon>
        <taxon>Flavobacteriaceae</taxon>
        <taxon>Flavobacterium</taxon>
    </lineage>
</organism>
<dbReference type="InterPro" id="IPR023393">
    <property type="entry name" value="START-like_dom_sf"/>
</dbReference>
<sequence>MTKIELSTAIDAPLERCFDLARNVDFHKLSVANTNEEAVAGRTSGLCELGDRITWEATHFGIRQRLSVEITKFEKPYFFEDTMTKGAFKSMRHEHHFSFENGLTVMKDEFYFEAPFGIIGKIFNALILKKYMMTFLLQRNALLKELAEKDTSIK</sequence>
<dbReference type="Gene3D" id="3.30.530.20">
    <property type="match status" value="1"/>
</dbReference>
<evidence type="ECO:0000313" key="2">
    <source>
        <dbReference type="Proteomes" id="UP000712080"/>
    </source>
</evidence>
<protein>
    <submittedName>
        <fullName evidence="1">SRPBCC family protein</fullName>
    </submittedName>
</protein>
<name>A0A972FM82_9FLAO</name>